<evidence type="ECO:0000313" key="2">
    <source>
        <dbReference type="EMBL" id="MEQ2305186.1"/>
    </source>
</evidence>
<organism evidence="2 3">
    <name type="scientific">Ameca splendens</name>
    <dbReference type="NCBI Taxonomy" id="208324"/>
    <lineage>
        <taxon>Eukaryota</taxon>
        <taxon>Metazoa</taxon>
        <taxon>Chordata</taxon>
        <taxon>Craniata</taxon>
        <taxon>Vertebrata</taxon>
        <taxon>Euteleostomi</taxon>
        <taxon>Actinopterygii</taxon>
        <taxon>Neopterygii</taxon>
        <taxon>Teleostei</taxon>
        <taxon>Neoteleostei</taxon>
        <taxon>Acanthomorphata</taxon>
        <taxon>Ovalentaria</taxon>
        <taxon>Atherinomorphae</taxon>
        <taxon>Cyprinodontiformes</taxon>
        <taxon>Goodeidae</taxon>
        <taxon>Ameca</taxon>
    </lineage>
</organism>
<dbReference type="EMBL" id="JAHRIP010061557">
    <property type="protein sequence ID" value="MEQ2305186.1"/>
    <property type="molecule type" value="Genomic_DNA"/>
</dbReference>
<evidence type="ECO:0000313" key="3">
    <source>
        <dbReference type="Proteomes" id="UP001469553"/>
    </source>
</evidence>
<gene>
    <name evidence="2" type="ORF">AMECASPLE_035095</name>
</gene>
<accession>A0ABV0ZGJ4</accession>
<proteinExistence type="predicted"/>
<feature type="compositionally biased region" description="Low complexity" evidence="1">
    <location>
        <begin position="77"/>
        <end position="90"/>
    </location>
</feature>
<sequence>MPVRLHLGVQYLANPNTYSIFSISPVVFQFWEGEKFNIIRTFRISFIRLASPLHTPPRHCEREMKVKACQALPSYFAPTRSRASRGAGRTTRPRPWPTGGPDGRETKISSSQASIKSEESWRRASLWFYPDEHNE</sequence>
<reference evidence="2 3" key="1">
    <citation type="submission" date="2021-06" db="EMBL/GenBank/DDBJ databases">
        <authorList>
            <person name="Palmer J.M."/>
        </authorList>
    </citation>
    <scope>NUCLEOTIDE SEQUENCE [LARGE SCALE GENOMIC DNA]</scope>
    <source>
        <strain evidence="2 3">AS_MEX2019</strain>
        <tissue evidence="2">Muscle</tissue>
    </source>
</reference>
<name>A0ABV0ZGJ4_9TELE</name>
<evidence type="ECO:0000256" key="1">
    <source>
        <dbReference type="SAM" id="MobiDB-lite"/>
    </source>
</evidence>
<feature type="region of interest" description="Disordered" evidence="1">
    <location>
        <begin position="77"/>
        <end position="120"/>
    </location>
</feature>
<dbReference type="Proteomes" id="UP001469553">
    <property type="component" value="Unassembled WGS sequence"/>
</dbReference>
<keyword evidence="3" id="KW-1185">Reference proteome</keyword>
<protein>
    <submittedName>
        <fullName evidence="2">Uncharacterized protein</fullName>
    </submittedName>
</protein>
<comment type="caution">
    <text evidence="2">The sequence shown here is derived from an EMBL/GenBank/DDBJ whole genome shotgun (WGS) entry which is preliminary data.</text>
</comment>